<keyword evidence="1" id="KW-0732">Signal</keyword>
<accession>A0ABN3AJT2</accession>
<sequence length="411" mass="41352">MRRRRGIALALASATAALLVAGVAGGHVVATATPPDVEGTTSSLVATTGTPDVAWPVGVGASAFSVPQLAGAEGADGATAPLPIASIAKLVCALLVLERFPLADGDSGPSIMLTAPDVAALGEMRALAASTLPIADGDVVTQRQLLEASMLVSAGNASMSLAHWAFGSQEAYVAEATRWLQEEGLEGITVVDASGIGAGNVATPAALLGLMARVDASPVLRAITGMTQTDLPRLGLVSNTNGALGIAGIDSGKTGSLDESGRTVLVGATVVVGGVDVRIHAALLGVPREVDRDAAIAGLVASVAANLRITDLVAEGAPVATYAGPWGERVLLHARESASLLLWPGQAVELRVTVPPDLAVGEEAAGWIDVVAAGETIRVPVGTRDTLAGPDLGWRLDHAPEVLGWAIGGRR</sequence>
<dbReference type="RefSeq" id="WP_344339757.1">
    <property type="nucleotide sequence ID" value="NZ_BAAAQT010000001.1"/>
</dbReference>
<evidence type="ECO:0000256" key="1">
    <source>
        <dbReference type="SAM" id="SignalP"/>
    </source>
</evidence>
<feature type="signal peptide" evidence="1">
    <location>
        <begin position="1"/>
        <end position="32"/>
    </location>
</feature>
<dbReference type="Gene3D" id="3.40.710.10">
    <property type="entry name" value="DD-peptidase/beta-lactamase superfamily"/>
    <property type="match status" value="1"/>
</dbReference>
<dbReference type="EMBL" id="BAAAQT010000001">
    <property type="protein sequence ID" value="GAA2171167.1"/>
    <property type="molecule type" value="Genomic_DNA"/>
</dbReference>
<name>A0ABN3AJT2_9MICO</name>
<dbReference type="SUPFAM" id="SSF56601">
    <property type="entry name" value="beta-lactamase/transpeptidase-like"/>
    <property type="match status" value="1"/>
</dbReference>
<dbReference type="InterPro" id="IPR001967">
    <property type="entry name" value="Peptidase_S11_N"/>
</dbReference>
<dbReference type="Proteomes" id="UP001501599">
    <property type="component" value="Unassembled WGS sequence"/>
</dbReference>
<gene>
    <name evidence="3" type="ORF">GCM10009846_04070</name>
</gene>
<protein>
    <recommendedName>
        <fullName evidence="2">Peptidase S11 D-alanyl-D-alanine carboxypeptidase A N-terminal domain-containing protein</fullName>
    </recommendedName>
</protein>
<evidence type="ECO:0000259" key="2">
    <source>
        <dbReference type="Pfam" id="PF00768"/>
    </source>
</evidence>
<feature type="chain" id="PRO_5045232687" description="Peptidase S11 D-alanyl-D-alanine carboxypeptidase A N-terminal domain-containing protein" evidence="1">
    <location>
        <begin position="33"/>
        <end position="411"/>
    </location>
</feature>
<evidence type="ECO:0000313" key="3">
    <source>
        <dbReference type="EMBL" id="GAA2171167.1"/>
    </source>
</evidence>
<proteinExistence type="predicted"/>
<dbReference type="InterPro" id="IPR012338">
    <property type="entry name" value="Beta-lactam/transpept-like"/>
</dbReference>
<keyword evidence="4" id="KW-1185">Reference proteome</keyword>
<reference evidence="3 4" key="1">
    <citation type="journal article" date="2019" name="Int. J. Syst. Evol. Microbiol.">
        <title>The Global Catalogue of Microorganisms (GCM) 10K type strain sequencing project: providing services to taxonomists for standard genome sequencing and annotation.</title>
        <authorList>
            <consortium name="The Broad Institute Genomics Platform"/>
            <consortium name="The Broad Institute Genome Sequencing Center for Infectious Disease"/>
            <person name="Wu L."/>
            <person name="Ma J."/>
        </authorList>
    </citation>
    <scope>NUCLEOTIDE SEQUENCE [LARGE SCALE GENOMIC DNA]</scope>
    <source>
        <strain evidence="3 4">JCM 16026</strain>
    </source>
</reference>
<evidence type="ECO:0000313" key="4">
    <source>
        <dbReference type="Proteomes" id="UP001501599"/>
    </source>
</evidence>
<organism evidence="3 4">
    <name type="scientific">Agrococcus versicolor</name>
    <dbReference type="NCBI Taxonomy" id="501482"/>
    <lineage>
        <taxon>Bacteria</taxon>
        <taxon>Bacillati</taxon>
        <taxon>Actinomycetota</taxon>
        <taxon>Actinomycetes</taxon>
        <taxon>Micrococcales</taxon>
        <taxon>Microbacteriaceae</taxon>
        <taxon>Agrococcus</taxon>
    </lineage>
</organism>
<comment type="caution">
    <text evidence="3">The sequence shown here is derived from an EMBL/GenBank/DDBJ whole genome shotgun (WGS) entry which is preliminary data.</text>
</comment>
<dbReference type="Pfam" id="PF00768">
    <property type="entry name" value="Peptidase_S11"/>
    <property type="match status" value="1"/>
</dbReference>
<feature type="domain" description="Peptidase S11 D-alanyl-D-alanine carboxypeptidase A N-terminal" evidence="2">
    <location>
        <begin position="79"/>
        <end position="270"/>
    </location>
</feature>